<name>A0A6J5UJK7_PRUAR</name>
<reference evidence="2 3" key="1">
    <citation type="submission" date="2020-05" db="EMBL/GenBank/DDBJ databases">
        <authorList>
            <person name="Campoy J."/>
            <person name="Schneeberger K."/>
            <person name="Spophaly S."/>
        </authorList>
    </citation>
    <scope>NUCLEOTIDE SEQUENCE [LARGE SCALE GENOMIC DNA]</scope>
    <source>
        <strain evidence="2">PruArmRojPasFocal</strain>
    </source>
</reference>
<organism evidence="2 3">
    <name type="scientific">Prunus armeniaca</name>
    <name type="common">Apricot</name>
    <name type="synonym">Armeniaca vulgaris</name>
    <dbReference type="NCBI Taxonomy" id="36596"/>
    <lineage>
        <taxon>Eukaryota</taxon>
        <taxon>Viridiplantae</taxon>
        <taxon>Streptophyta</taxon>
        <taxon>Embryophyta</taxon>
        <taxon>Tracheophyta</taxon>
        <taxon>Spermatophyta</taxon>
        <taxon>Magnoliopsida</taxon>
        <taxon>eudicotyledons</taxon>
        <taxon>Gunneridae</taxon>
        <taxon>Pentapetalae</taxon>
        <taxon>rosids</taxon>
        <taxon>fabids</taxon>
        <taxon>Rosales</taxon>
        <taxon>Rosaceae</taxon>
        <taxon>Amygdaloideae</taxon>
        <taxon>Amygdaleae</taxon>
        <taxon>Prunus</taxon>
    </lineage>
</organism>
<accession>A0A6J5UJK7</accession>
<evidence type="ECO:0000313" key="3">
    <source>
        <dbReference type="Proteomes" id="UP000507222"/>
    </source>
</evidence>
<protein>
    <submittedName>
        <fullName evidence="2">Uncharacterized protein</fullName>
    </submittedName>
</protein>
<evidence type="ECO:0000256" key="1">
    <source>
        <dbReference type="SAM" id="MobiDB-lite"/>
    </source>
</evidence>
<evidence type="ECO:0000313" key="2">
    <source>
        <dbReference type="EMBL" id="CAB4276730.1"/>
    </source>
</evidence>
<dbReference type="GO" id="GO:0016020">
    <property type="term" value="C:membrane"/>
    <property type="evidence" value="ECO:0007669"/>
    <property type="project" value="UniProtKB-SubCell"/>
</dbReference>
<gene>
    <name evidence="2" type="ORF">CURHAP_LOCUS25962</name>
</gene>
<dbReference type="Proteomes" id="UP000507222">
    <property type="component" value="Unassembled WGS sequence"/>
</dbReference>
<proteinExistence type="predicted"/>
<feature type="compositionally biased region" description="Low complexity" evidence="1">
    <location>
        <begin position="32"/>
        <end position="42"/>
    </location>
</feature>
<dbReference type="EMBL" id="CAEKDK010000004">
    <property type="protein sequence ID" value="CAB4276730.1"/>
    <property type="molecule type" value="Genomic_DNA"/>
</dbReference>
<feature type="region of interest" description="Disordered" evidence="1">
    <location>
        <begin position="1"/>
        <end position="71"/>
    </location>
</feature>
<dbReference type="AlphaFoldDB" id="A0A6J5UJK7"/>
<sequence length="106" mass="11787">MSHDQHHHHQAPEVYPPPPPSDAVHGNSQGGPYVVAPPVAYPMKHDGPEYPHQPPTYPEKQQQPAESHHRRSDGFCTRCCFAMLSCLCDSCCVPLGSEAYLSNRTR</sequence>